<comment type="caution">
    <text evidence="1">The sequence shown here is derived from an EMBL/GenBank/DDBJ whole genome shotgun (WGS) entry which is preliminary data.</text>
</comment>
<organism evidence="1 2">
    <name type="scientific">Paenibacillus baimaensis</name>
    <dbReference type="NCBI Taxonomy" id="2982185"/>
    <lineage>
        <taxon>Bacteria</taxon>
        <taxon>Bacillati</taxon>
        <taxon>Bacillota</taxon>
        <taxon>Bacilli</taxon>
        <taxon>Bacillales</taxon>
        <taxon>Paenibacillaceae</taxon>
        <taxon>Paenibacillus</taxon>
    </lineage>
</organism>
<keyword evidence="2" id="KW-1185">Reference proteome</keyword>
<evidence type="ECO:0000313" key="1">
    <source>
        <dbReference type="EMBL" id="MCU6798025.1"/>
    </source>
</evidence>
<name>A0ABT2UTP6_9BACL</name>
<evidence type="ECO:0000313" key="2">
    <source>
        <dbReference type="Proteomes" id="UP001652445"/>
    </source>
</evidence>
<proteinExistence type="predicted"/>
<sequence>MSDLHFLVEDPRPELTDNHLWNALLPSIFLSGFPTRRAYDIACALWTARDLGTMIKRTHQATTLEPLIKPIGCWDSEEQFREIKSACLKPYWKEIKYLLDKLP</sequence>
<dbReference type="RefSeq" id="WP_262688707.1">
    <property type="nucleotide sequence ID" value="NZ_JAOQIO010000124.1"/>
</dbReference>
<protein>
    <submittedName>
        <fullName evidence="1">Uncharacterized protein</fullName>
    </submittedName>
</protein>
<gene>
    <name evidence="1" type="ORF">OB236_38460</name>
</gene>
<dbReference type="Proteomes" id="UP001652445">
    <property type="component" value="Unassembled WGS sequence"/>
</dbReference>
<dbReference type="EMBL" id="JAOQIO010000124">
    <property type="protein sequence ID" value="MCU6798025.1"/>
    <property type="molecule type" value="Genomic_DNA"/>
</dbReference>
<accession>A0ABT2UTP6</accession>
<reference evidence="1 2" key="1">
    <citation type="submission" date="2022-09" db="EMBL/GenBank/DDBJ databases">
        <authorList>
            <person name="Han X.L."/>
            <person name="Wang Q."/>
            <person name="Lu T."/>
        </authorList>
    </citation>
    <scope>NUCLEOTIDE SEQUENCE [LARGE SCALE GENOMIC DNA]</scope>
    <source>
        <strain evidence="1 2">WQ 127069</strain>
    </source>
</reference>